<evidence type="ECO:0000256" key="5">
    <source>
        <dbReference type="ARBA" id="ARBA00022840"/>
    </source>
</evidence>
<dbReference type="PROSITE" id="PS51748">
    <property type="entry name" value="HEXOKINASE_2"/>
    <property type="match status" value="1"/>
</dbReference>
<evidence type="ECO:0000259" key="7">
    <source>
        <dbReference type="Pfam" id="PF00349"/>
    </source>
</evidence>
<dbReference type="GO" id="GO:0005829">
    <property type="term" value="C:cytosol"/>
    <property type="evidence" value="ECO:0007669"/>
    <property type="project" value="TreeGrafter"/>
</dbReference>
<evidence type="ECO:0000313" key="10">
    <source>
        <dbReference type="Proteomes" id="UP000078397"/>
    </source>
</evidence>
<keyword evidence="4 6" id="KW-0418">Kinase</keyword>
<dbReference type="STRING" id="1380566.A0A179F0F7"/>
<dbReference type="GeneID" id="28856729"/>
<dbReference type="OrthoDB" id="419537at2759"/>
<dbReference type="EMBL" id="LSBJ02000012">
    <property type="protein sequence ID" value="OAQ58934.1"/>
    <property type="molecule type" value="Genomic_DNA"/>
</dbReference>
<feature type="domain" description="Hexokinase N-terminal" evidence="7">
    <location>
        <begin position="17"/>
        <end position="222"/>
    </location>
</feature>
<keyword evidence="3 6" id="KW-0547">Nucleotide-binding</keyword>
<keyword evidence="5 6" id="KW-0067">ATP-binding</keyword>
<dbReference type="PANTHER" id="PTHR19443:SF30">
    <property type="entry name" value="GLUCOKINASE-1-RELATED"/>
    <property type="match status" value="1"/>
</dbReference>
<sequence length="555" mass="60629">MSSVPQSAIPPSVVAEAQQIAHGFDLSTSALRRVTAYFVQQMRVGLETQQQWQLPSYVTKIPQGSEKGRFLAVDLGGTNCRVSIVELYGNAKYSVHQTKHVVPREVRINPSYKPLFGFIAAKIAEFLDTPEERNRRRNENGEDPAHRPAMEYKLGFAFSFTCEQKSIVDGALIQWDKEWDIPSALGRSPCEMLQESIDEMKLPVQVCVLANDSVGALLTHSYTLSRPSAVLAAIIIGTGTNAAYVENVGNIPRLGPATSSGESSSAAVMVINTEWGSFDDELKVLPSTEYDMAADAASTSPGSQMLEKRIAGLYLGEILRRALIRLVEARVFHMNVSTESPLYQLGGIKTSFMSALANVKDDDKTNVLQLVINTLDARNVSIDDCRAIRLLSDAIARRAARLTAASLAAIIIQSGRLPAQHPVPGLSADVTESRKHDSCFHRLLRQISAFIQSTAYAIRRVLWRRQRAESRRTSDSHKPTSICEDPFPSPLETDCIAIGTDGSVINMYPGFISTIRSTLLEIPEVGSEAARVVQLSPTCDGSLVGAALMAHSTTR</sequence>
<dbReference type="GO" id="GO:0004340">
    <property type="term" value="F:glucokinase activity"/>
    <property type="evidence" value="ECO:0007669"/>
    <property type="project" value="TreeGrafter"/>
</dbReference>
<dbReference type="RefSeq" id="XP_018137014.1">
    <property type="nucleotide sequence ID" value="XM_018292735.1"/>
</dbReference>
<proteinExistence type="inferred from homology"/>
<dbReference type="GO" id="GO:0008865">
    <property type="term" value="F:fructokinase activity"/>
    <property type="evidence" value="ECO:0007669"/>
    <property type="project" value="TreeGrafter"/>
</dbReference>
<dbReference type="Pfam" id="PF03727">
    <property type="entry name" value="Hexokinase_2"/>
    <property type="match status" value="1"/>
</dbReference>
<keyword evidence="10" id="KW-1185">Reference proteome</keyword>
<dbReference type="GO" id="GO:0005524">
    <property type="term" value="F:ATP binding"/>
    <property type="evidence" value="ECO:0007669"/>
    <property type="project" value="UniProtKB-UniRule"/>
</dbReference>
<dbReference type="Proteomes" id="UP000078397">
    <property type="component" value="Unassembled WGS sequence"/>
</dbReference>
<evidence type="ECO:0000256" key="1">
    <source>
        <dbReference type="ARBA" id="ARBA00009225"/>
    </source>
</evidence>
<dbReference type="InterPro" id="IPR001312">
    <property type="entry name" value="Hexokinase"/>
</dbReference>
<organism evidence="9 10">
    <name type="scientific">Pochonia chlamydosporia 170</name>
    <dbReference type="NCBI Taxonomy" id="1380566"/>
    <lineage>
        <taxon>Eukaryota</taxon>
        <taxon>Fungi</taxon>
        <taxon>Dikarya</taxon>
        <taxon>Ascomycota</taxon>
        <taxon>Pezizomycotina</taxon>
        <taxon>Sordariomycetes</taxon>
        <taxon>Hypocreomycetidae</taxon>
        <taxon>Hypocreales</taxon>
        <taxon>Clavicipitaceae</taxon>
        <taxon>Pochonia</taxon>
    </lineage>
</organism>
<dbReference type="PANTHER" id="PTHR19443">
    <property type="entry name" value="HEXOKINASE"/>
    <property type="match status" value="1"/>
</dbReference>
<accession>A0A179F0F7</accession>
<dbReference type="PRINTS" id="PR00475">
    <property type="entry name" value="HEXOKINASE"/>
</dbReference>
<dbReference type="GO" id="GO:0001678">
    <property type="term" value="P:intracellular glucose homeostasis"/>
    <property type="evidence" value="ECO:0007669"/>
    <property type="project" value="InterPro"/>
</dbReference>
<evidence type="ECO:0000256" key="4">
    <source>
        <dbReference type="ARBA" id="ARBA00022777"/>
    </source>
</evidence>
<evidence type="ECO:0000256" key="2">
    <source>
        <dbReference type="ARBA" id="ARBA00022679"/>
    </source>
</evidence>
<dbReference type="GO" id="GO:0006006">
    <property type="term" value="P:glucose metabolic process"/>
    <property type="evidence" value="ECO:0007669"/>
    <property type="project" value="TreeGrafter"/>
</dbReference>
<evidence type="ECO:0000259" key="8">
    <source>
        <dbReference type="Pfam" id="PF03727"/>
    </source>
</evidence>
<name>A0A179F0F7_METCM</name>
<feature type="domain" description="Hexokinase C-terminal" evidence="8">
    <location>
        <begin position="233"/>
        <end position="551"/>
    </location>
</feature>
<evidence type="ECO:0000256" key="3">
    <source>
        <dbReference type="ARBA" id="ARBA00022741"/>
    </source>
</evidence>
<dbReference type="UniPathway" id="UPA00109">
    <property type="reaction ID" value="UER00180"/>
</dbReference>
<dbReference type="GO" id="GO:0005739">
    <property type="term" value="C:mitochondrion"/>
    <property type="evidence" value="ECO:0007669"/>
    <property type="project" value="TreeGrafter"/>
</dbReference>
<protein>
    <recommendedName>
        <fullName evidence="6">Phosphotransferase</fullName>
        <ecNumber evidence="6">2.7.1.-</ecNumber>
    </recommendedName>
</protein>
<keyword evidence="6" id="KW-0324">Glycolysis</keyword>
<keyword evidence="2 6" id="KW-0808">Transferase</keyword>
<dbReference type="GO" id="GO:0005536">
    <property type="term" value="F:D-glucose binding"/>
    <property type="evidence" value="ECO:0007669"/>
    <property type="project" value="InterPro"/>
</dbReference>
<dbReference type="Gene3D" id="3.40.367.20">
    <property type="match status" value="2"/>
</dbReference>
<dbReference type="Gene3D" id="3.30.420.40">
    <property type="match status" value="1"/>
</dbReference>
<evidence type="ECO:0000256" key="6">
    <source>
        <dbReference type="RuleBase" id="RU362007"/>
    </source>
</evidence>
<dbReference type="InterPro" id="IPR022672">
    <property type="entry name" value="Hexokinase_N"/>
</dbReference>
<reference evidence="9 10" key="1">
    <citation type="journal article" date="2016" name="PLoS Pathog.">
        <title>Biosynthesis of antibiotic leucinostatins in bio-control fungus Purpureocillium lilacinum and their inhibition on phytophthora revealed by genome mining.</title>
        <authorList>
            <person name="Wang G."/>
            <person name="Liu Z."/>
            <person name="Lin R."/>
            <person name="Li E."/>
            <person name="Mao Z."/>
            <person name="Ling J."/>
            <person name="Yang Y."/>
            <person name="Yin W.B."/>
            <person name="Xie B."/>
        </authorList>
    </citation>
    <scope>NUCLEOTIDE SEQUENCE [LARGE SCALE GENOMIC DNA]</scope>
    <source>
        <strain evidence="9">170</strain>
    </source>
</reference>
<dbReference type="KEGG" id="pchm:VFPPC_14971"/>
<dbReference type="InterPro" id="IPR043129">
    <property type="entry name" value="ATPase_NBD"/>
</dbReference>
<dbReference type="EC" id="2.7.1.-" evidence="6"/>
<dbReference type="SUPFAM" id="SSF53067">
    <property type="entry name" value="Actin-like ATPase domain"/>
    <property type="match status" value="2"/>
</dbReference>
<dbReference type="InterPro" id="IPR022673">
    <property type="entry name" value="Hexokinase_C"/>
</dbReference>
<dbReference type="GO" id="GO:0006096">
    <property type="term" value="P:glycolytic process"/>
    <property type="evidence" value="ECO:0007669"/>
    <property type="project" value="UniProtKB-UniPathway"/>
</dbReference>
<dbReference type="Pfam" id="PF00349">
    <property type="entry name" value="Hexokinase_1"/>
    <property type="match status" value="1"/>
</dbReference>
<dbReference type="AlphaFoldDB" id="A0A179F0F7"/>
<gene>
    <name evidence="9" type="ORF">VFPPC_14971</name>
</gene>
<evidence type="ECO:0000313" key="9">
    <source>
        <dbReference type="EMBL" id="OAQ58934.1"/>
    </source>
</evidence>
<comment type="caution">
    <text evidence="9">The sequence shown here is derived from an EMBL/GenBank/DDBJ whole genome shotgun (WGS) entry which is preliminary data.</text>
</comment>
<comment type="similarity">
    <text evidence="1 6">Belongs to the hexokinase family.</text>
</comment>